<keyword evidence="1" id="KW-0732">Signal</keyword>
<evidence type="ECO:0000313" key="2">
    <source>
        <dbReference type="EMBL" id="MCC8363288.1"/>
    </source>
</evidence>
<dbReference type="EMBL" id="JAJGAK010000002">
    <property type="protein sequence ID" value="MCC8363288.1"/>
    <property type="molecule type" value="Genomic_DNA"/>
</dbReference>
<organism evidence="2 3">
    <name type="scientific">Noviluteimonas lactosilytica</name>
    <dbReference type="NCBI Taxonomy" id="2888523"/>
    <lineage>
        <taxon>Bacteria</taxon>
        <taxon>Pseudomonadati</taxon>
        <taxon>Pseudomonadota</taxon>
        <taxon>Gammaproteobacteria</taxon>
        <taxon>Lysobacterales</taxon>
        <taxon>Lysobacteraceae</taxon>
        <taxon>Noviluteimonas</taxon>
    </lineage>
</organism>
<name>A0ABS8JI47_9GAMM</name>
<accession>A0ABS8JI47</accession>
<reference evidence="2" key="1">
    <citation type="submission" date="2021-10" db="EMBL/GenBank/DDBJ databases">
        <authorList>
            <person name="Lyu M."/>
            <person name="Wang X."/>
            <person name="Meng X."/>
            <person name="Xu K."/>
        </authorList>
    </citation>
    <scope>NUCLEOTIDE SEQUENCE</scope>
    <source>
        <strain evidence="2">A6</strain>
    </source>
</reference>
<evidence type="ECO:0000256" key="1">
    <source>
        <dbReference type="SAM" id="SignalP"/>
    </source>
</evidence>
<dbReference type="RefSeq" id="WP_230526925.1">
    <property type="nucleotide sequence ID" value="NZ_JAJGAK010000002.1"/>
</dbReference>
<gene>
    <name evidence="2" type="ORF">LK996_09405</name>
</gene>
<keyword evidence="3" id="KW-1185">Reference proteome</keyword>
<evidence type="ECO:0000313" key="3">
    <source>
        <dbReference type="Proteomes" id="UP001165293"/>
    </source>
</evidence>
<dbReference type="Proteomes" id="UP001165293">
    <property type="component" value="Unassembled WGS sequence"/>
</dbReference>
<feature type="chain" id="PRO_5047174051" evidence="1">
    <location>
        <begin position="22"/>
        <end position="157"/>
    </location>
</feature>
<proteinExistence type="predicted"/>
<comment type="caution">
    <text evidence="2">The sequence shown here is derived from an EMBL/GenBank/DDBJ whole genome shotgun (WGS) entry which is preliminary data.</text>
</comment>
<sequence length="157" mass="17044">MRVLSSLIAVAVLVVPAVTFAGTPDPIVKAHLDALEYQYELTEQGDYKVVFKYEDERTQLVFIGSAVETYGEHHVREVWAPAYKSAEGALPPDVANRLLESSSDLKLGAWTKADAYAVFVVKLPADAGKDALDDALEVAGITADNMESELTPGKDEF</sequence>
<protein>
    <submittedName>
        <fullName evidence="2">Uncharacterized protein</fullName>
    </submittedName>
</protein>
<feature type="signal peptide" evidence="1">
    <location>
        <begin position="1"/>
        <end position="21"/>
    </location>
</feature>